<sequence>MPPALRGADALVRTLERAGIDTVFSLSGNHIMPVYDAAFGRPITLLHTRHEAAAVHMADAWARLTGEVGVALVSAGQGHANAVGALCTALAGETPLVLLSGHAPLNELGMGSFQEQDQAALAAPAAKAAWVVQSPGAVAGELARAMRLAASGRPGPVQLNLPSDVLEGFCGMPEAALPAEPPPPEPAALPRMLRALADAARPLVLAPPALATPQGRVLLARLEAALGVPVLAMESPRGVNDPAQGALAELLGQANLILLLGKALDFTLRFGGPPFAADAAWMVLEPEAALRDRAVRLLGARLALAAAAEPARAARWLAGGAAQAGMGSGHGAWRAAAQRLLGVRPPSWNDAADGLDGALHPVTIGRAVQDFFDRHGGVLVADGGEFSQWAQALVRAPERVINGPAGAIGPSLPFAIGAAVARPGVPVVAMLGDGTFGYHMAEFETALRHRLPVIAVIGNDGRWNAEHQIQCRSYGADRAHGCTLSPDIRYDLAVAALGGHGEFVTRAQDLPAALERAHASGRAACVNLRLLSLPAPTIRTVG</sequence>
<evidence type="ECO:0000259" key="4">
    <source>
        <dbReference type="Pfam" id="PF02775"/>
    </source>
</evidence>
<keyword evidence="3" id="KW-0786">Thiamine pyrophosphate</keyword>
<evidence type="ECO:0000256" key="2">
    <source>
        <dbReference type="ARBA" id="ARBA00007812"/>
    </source>
</evidence>
<dbReference type="PANTHER" id="PTHR18968:SF166">
    <property type="entry name" value="2-HYDROXYACYL-COA LYASE 2"/>
    <property type="match status" value="1"/>
</dbReference>
<proteinExistence type="inferred from homology"/>
<dbReference type="InterPro" id="IPR011766">
    <property type="entry name" value="TPP_enzyme_TPP-bd"/>
</dbReference>
<dbReference type="PANTHER" id="PTHR18968">
    <property type="entry name" value="THIAMINE PYROPHOSPHATE ENZYMES"/>
    <property type="match status" value="1"/>
</dbReference>
<comment type="caution">
    <text evidence="6">The sequence shown here is derived from an EMBL/GenBank/DDBJ whole genome shotgun (WGS) entry which is preliminary data.</text>
</comment>
<evidence type="ECO:0000313" key="7">
    <source>
        <dbReference type="Proteomes" id="UP001196870"/>
    </source>
</evidence>
<dbReference type="InterPro" id="IPR029061">
    <property type="entry name" value="THDP-binding"/>
</dbReference>
<evidence type="ECO:0000256" key="3">
    <source>
        <dbReference type="ARBA" id="ARBA00023052"/>
    </source>
</evidence>
<name>A0ABS5F8W1_9PROT</name>
<comment type="similarity">
    <text evidence="2">Belongs to the TPP enzyme family.</text>
</comment>
<dbReference type="Pfam" id="PF02776">
    <property type="entry name" value="TPP_enzyme_N"/>
    <property type="match status" value="1"/>
</dbReference>
<feature type="domain" description="Thiamine pyrophosphate enzyme N-terminal TPP-binding" evidence="5">
    <location>
        <begin position="6"/>
        <end position="120"/>
    </location>
</feature>
<dbReference type="InterPro" id="IPR012001">
    <property type="entry name" value="Thiamin_PyroP_enz_TPP-bd_dom"/>
</dbReference>
<gene>
    <name evidence="6" type="ORF">GXW71_31950</name>
</gene>
<dbReference type="RefSeq" id="WP_211857461.1">
    <property type="nucleotide sequence ID" value="NZ_JAAGBB010000078.1"/>
</dbReference>
<dbReference type="CDD" id="cd02004">
    <property type="entry name" value="TPP_BZL_OCoD_HPCL"/>
    <property type="match status" value="1"/>
</dbReference>
<dbReference type="SUPFAM" id="SSF52518">
    <property type="entry name" value="Thiamin diphosphate-binding fold (THDP-binding)"/>
    <property type="match status" value="2"/>
</dbReference>
<organism evidence="6 7">
    <name type="scientific">Plastoroseomonas hellenica</name>
    <dbReference type="NCBI Taxonomy" id="2687306"/>
    <lineage>
        <taxon>Bacteria</taxon>
        <taxon>Pseudomonadati</taxon>
        <taxon>Pseudomonadota</taxon>
        <taxon>Alphaproteobacteria</taxon>
        <taxon>Acetobacterales</taxon>
        <taxon>Acetobacteraceae</taxon>
        <taxon>Plastoroseomonas</taxon>
    </lineage>
</organism>
<dbReference type="CDD" id="cd07035">
    <property type="entry name" value="TPP_PYR_POX_like"/>
    <property type="match status" value="1"/>
</dbReference>
<dbReference type="Gene3D" id="3.40.50.970">
    <property type="match status" value="2"/>
</dbReference>
<dbReference type="EMBL" id="JAAGBB010000078">
    <property type="protein sequence ID" value="MBR0669006.1"/>
    <property type="molecule type" value="Genomic_DNA"/>
</dbReference>
<dbReference type="Pfam" id="PF02775">
    <property type="entry name" value="TPP_enzyme_C"/>
    <property type="match status" value="1"/>
</dbReference>
<accession>A0ABS5F8W1</accession>
<comment type="cofactor">
    <cofactor evidence="1">
        <name>thiamine diphosphate</name>
        <dbReference type="ChEBI" id="CHEBI:58937"/>
    </cofactor>
</comment>
<evidence type="ECO:0000256" key="1">
    <source>
        <dbReference type="ARBA" id="ARBA00001964"/>
    </source>
</evidence>
<dbReference type="Proteomes" id="UP001196870">
    <property type="component" value="Unassembled WGS sequence"/>
</dbReference>
<dbReference type="InterPro" id="IPR029035">
    <property type="entry name" value="DHS-like_NAD/FAD-binding_dom"/>
</dbReference>
<keyword evidence="7" id="KW-1185">Reference proteome</keyword>
<reference evidence="7" key="1">
    <citation type="journal article" date="2021" name="Syst. Appl. Microbiol.">
        <title>Roseomonas hellenica sp. nov., isolated from roots of wild-growing Alkanna tinctoria.</title>
        <authorList>
            <person name="Rat A."/>
            <person name="Naranjo H.D."/>
            <person name="Lebbe L."/>
            <person name="Cnockaert M."/>
            <person name="Krigas N."/>
            <person name="Grigoriadou K."/>
            <person name="Maloupa E."/>
            <person name="Willems A."/>
        </authorList>
    </citation>
    <scope>NUCLEOTIDE SEQUENCE [LARGE SCALE GENOMIC DNA]</scope>
    <source>
        <strain evidence="7">LMG 31523</strain>
    </source>
</reference>
<evidence type="ECO:0000259" key="5">
    <source>
        <dbReference type="Pfam" id="PF02776"/>
    </source>
</evidence>
<protein>
    <submittedName>
        <fullName evidence="6">Thiamine pyrophosphate-binding protein</fullName>
    </submittedName>
</protein>
<dbReference type="Gene3D" id="3.40.50.1220">
    <property type="entry name" value="TPP-binding domain"/>
    <property type="match status" value="1"/>
</dbReference>
<feature type="domain" description="Thiamine pyrophosphate enzyme TPP-binding" evidence="4">
    <location>
        <begin position="382"/>
        <end position="527"/>
    </location>
</feature>
<dbReference type="SUPFAM" id="SSF52467">
    <property type="entry name" value="DHS-like NAD/FAD-binding domain"/>
    <property type="match status" value="1"/>
</dbReference>
<dbReference type="InterPro" id="IPR045229">
    <property type="entry name" value="TPP_enz"/>
</dbReference>
<evidence type="ECO:0000313" key="6">
    <source>
        <dbReference type="EMBL" id="MBR0669006.1"/>
    </source>
</evidence>